<accession>A0A6G8KZ67</accession>
<sequence>MTLWFPFSLVALAWSLLAAVGGLATVAYLGLGVTMTHTLDGVFGPEPKYRFNWAILWMALIGQLVGLIMSLVIGFLALRHQRRGYRLGTAATVLGFVAAGIFLILGALQLPLLPILRDALAL</sequence>
<feature type="transmembrane region" description="Helical" evidence="1">
    <location>
        <begin position="7"/>
        <end position="31"/>
    </location>
</feature>
<dbReference type="KEGG" id="blut:EW640_11790"/>
<protein>
    <submittedName>
        <fullName evidence="2">Uncharacterized protein</fullName>
    </submittedName>
</protein>
<keyword evidence="1" id="KW-0472">Membrane</keyword>
<reference evidence="2 3" key="1">
    <citation type="submission" date="2019-02" db="EMBL/GenBank/DDBJ databases">
        <title>Complete Genome Sequence and Methylome Analysis of Brevibacterium luteolum NEB1784.</title>
        <authorList>
            <person name="Fomenkov A."/>
            <person name="Roberts R.J."/>
        </authorList>
    </citation>
    <scope>NUCLEOTIDE SEQUENCE [LARGE SCALE GENOMIC DNA]</scope>
    <source>
        <strain evidence="2 3">NEB1784</strain>
    </source>
</reference>
<feature type="transmembrane region" description="Helical" evidence="1">
    <location>
        <begin position="51"/>
        <end position="78"/>
    </location>
</feature>
<evidence type="ECO:0000313" key="3">
    <source>
        <dbReference type="Proteomes" id="UP000501518"/>
    </source>
</evidence>
<dbReference type="EMBL" id="CP035810">
    <property type="protein sequence ID" value="QIN29875.1"/>
    <property type="molecule type" value="Genomic_DNA"/>
</dbReference>
<gene>
    <name evidence="2" type="ORF">EW640_11790</name>
</gene>
<feature type="transmembrane region" description="Helical" evidence="1">
    <location>
        <begin position="90"/>
        <end position="112"/>
    </location>
</feature>
<keyword evidence="1" id="KW-0812">Transmembrane</keyword>
<dbReference type="RefSeq" id="WP_165884254.1">
    <property type="nucleotide sequence ID" value="NZ_CP035810.1"/>
</dbReference>
<organism evidence="2 3">
    <name type="scientific">Brevibacterium luteolum</name>
    <dbReference type="NCBI Taxonomy" id="199591"/>
    <lineage>
        <taxon>Bacteria</taxon>
        <taxon>Bacillati</taxon>
        <taxon>Actinomycetota</taxon>
        <taxon>Actinomycetes</taxon>
        <taxon>Micrococcales</taxon>
        <taxon>Brevibacteriaceae</taxon>
        <taxon>Brevibacterium</taxon>
    </lineage>
</organism>
<name>A0A6G8KZ67_9MICO</name>
<keyword evidence="1" id="KW-1133">Transmembrane helix</keyword>
<evidence type="ECO:0000256" key="1">
    <source>
        <dbReference type="SAM" id="Phobius"/>
    </source>
</evidence>
<dbReference type="Proteomes" id="UP000501518">
    <property type="component" value="Chromosome"/>
</dbReference>
<dbReference type="AlphaFoldDB" id="A0A6G8KZ67"/>
<evidence type="ECO:0000313" key="2">
    <source>
        <dbReference type="EMBL" id="QIN29875.1"/>
    </source>
</evidence>
<proteinExistence type="predicted"/>